<dbReference type="Proteomes" id="UP000267821">
    <property type="component" value="Unassembled WGS sequence"/>
</dbReference>
<dbReference type="InParanoid" id="A0A3N4LLD5"/>
<dbReference type="OrthoDB" id="506431at2759"/>
<dbReference type="EMBL" id="ML121545">
    <property type="protein sequence ID" value="RPB23620.1"/>
    <property type="molecule type" value="Genomic_DNA"/>
</dbReference>
<dbReference type="PANTHER" id="PTHR47260:SF7">
    <property type="entry name" value="THIOESTERASE FAMILY PROTEIN (AFU_ORTHOLOGUE AFUA_1G10800)"/>
    <property type="match status" value="1"/>
</dbReference>
<dbReference type="GO" id="GO:0016853">
    <property type="term" value="F:isomerase activity"/>
    <property type="evidence" value="ECO:0007669"/>
    <property type="project" value="UniProtKB-KW"/>
</dbReference>
<name>A0A3N4LLD5_9PEZI</name>
<feature type="domain" description="Thioesterase" evidence="1">
    <location>
        <begin position="109"/>
        <end position="175"/>
    </location>
</feature>
<dbReference type="InterPro" id="IPR029069">
    <property type="entry name" value="HotDog_dom_sf"/>
</dbReference>
<keyword evidence="3" id="KW-1185">Reference proteome</keyword>
<dbReference type="AlphaFoldDB" id="A0A3N4LLD5"/>
<reference evidence="2 3" key="1">
    <citation type="journal article" date="2018" name="Nat. Ecol. Evol.">
        <title>Pezizomycetes genomes reveal the molecular basis of ectomycorrhizal truffle lifestyle.</title>
        <authorList>
            <person name="Murat C."/>
            <person name="Payen T."/>
            <person name="Noel B."/>
            <person name="Kuo A."/>
            <person name="Morin E."/>
            <person name="Chen J."/>
            <person name="Kohler A."/>
            <person name="Krizsan K."/>
            <person name="Balestrini R."/>
            <person name="Da Silva C."/>
            <person name="Montanini B."/>
            <person name="Hainaut M."/>
            <person name="Levati E."/>
            <person name="Barry K.W."/>
            <person name="Belfiori B."/>
            <person name="Cichocki N."/>
            <person name="Clum A."/>
            <person name="Dockter R.B."/>
            <person name="Fauchery L."/>
            <person name="Guy J."/>
            <person name="Iotti M."/>
            <person name="Le Tacon F."/>
            <person name="Lindquist E.A."/>
            <person name="Lipzen A."/>
            <person name="Malagnac F."/>
            <person name="Mello A."/>
            <person name="Molinier V."/>
            <person name="Miyauchi S."/>
            <person name="Poulain J."/>
            <person name="Riccioni C."/>
            <person name="Rubini A."/>
            <person name="Sitrit Y."/>
            <person name="Splivallo R."/>
            <person name="Traeger S."/>
            <person name="Wang M."/>
            <person name="Zifcakova L."/>
            <person name="Wipf D."/>
            <person name="Zambonelli A."/>
            <person name="Paolocci F."/>
            <person name="Nowrousian M."/>
            <person name="Ottonello S."/>
            <person name="Baldrian P."/>
            <person name="Spatafora J.W."/>
            <person name="Henrissat B."/>
            <person name="Nagy L.G."/>
            <person name="Aury J.M."/>
            <person name="Wincker P."/>
            <person name="Grigoriev I.V."/>
            <person name="Bonfante P."/>
            <person name="Martin F.M."/>
        </authorList>
    </citation>
    <scope>NUCLEOTIDE SEQUENCE [LARGE SCALE GENOMIC DNA]</scope>
    <source>
        <strain evidence="2 3">ATCC MYA-4762</strain>
    </source>
</reference>
<gene>
    <name evidence="2" type="ORF">L211DRAFT_233521</name>
</gene>
<evidence type="ECO:0000313" key="2">
    <source>
        <dbReference type="EMBL" id="RPB23620.1"/>
    </source>
</evidence>
<proteinExistence type="predicted"/>
<dbReference type="InterPro" id="IPR052061">
    <property type="entry name" value="PTE-AB_protein"/>
</dbReference>
<accession>A0A3N4LLD5</accession>
<dbReference type="CDD" id="cd03443">
    <property type="entry name" value="PaaI_thioesterase"/>
    <property type="match status" value="1"/>
</dbReference>
<evidence type="ECO:0000259" key="1">
    <source>
        <dbReference type="Pfam" id="PF03061"/>
    </source>
</evidence>
<organism evidence="2 3">
    <name type="scientific">Terfezia boudieri ATCC MYA-4762</name>
    <dbReference type="NCBI Taxonomy" id="1051890"/>
    <lineage>
        <taxon>Eukaryota</taxon>
        <taxon>Fungi</taxon>
        <taxon>Dikarya</taxon>
        <taxon>Ascomycota</taxon>
        <taxon>Pezizomycotina</taxon>
        <taxon>Pezizomycetes</taxon>
        <taxon>Pezizales</taxon>
        <taxon>Pezizaceae</taxon>
        <taxon>Terfezia</taxon>
    </lineage>
</organism>
<keyword evidence="2" id="KW-0413">Isomerase</keyword>
<dbReference type="SUPFAM" id="SSF54637">
    <property type="entry name" value="Thioesterase/thiol ester dehydrase-isomerase"/>
    <property type="match status" value="1"/>
</dbReference>
<dbReference type="PANTHER" id="PTHR47260">
    <property type="entry name" value="UPF0644 PROTEIN PB2B4.06"/>
    <property type="match status" value="1"/>
</dbReference>
<dbReference type="FunCoup" id="A0A3N4LLD5">
    <property type="interactions" value="14"/>
</dbReference>
<dbReference type="STRING" id="1051890.A0A3N4LLD5"/>
<dbReference type="Pfam" id="PF03061">
    <property type="entry name" value="4HBT"/>
    <property type="match status" value="1"/>
</dbReference>
<dbReference type="Gene3D" id="3.10.129.10">
    <property type="entry name" value="Hotdog Thioesterase"/>
    <property type="match status" value="1"/>
</dbReference>
<sequence>MSTIGNTLLPKLTDAESTTAFKPEHEHQIEVEEYITNHPLVKSLRANPAFSESRPHLRFSDAYRTTSLTAGVLSGPGRIVVPPIVFLDEEAKTMVMVCYLGDLVCGYPGFVHGGLLATLLDEGLGRCTFTALPNKVGMTANLNINYRAPTKAGQYIVMKAQVTKAEGRKAWADGRLETLPRAEGEKPVVLVEGSGLFVEPRQVKASIKFSS</sequence>
<protein>
    <submittedName>
        <fullName evidence="2">Thioesterase/thiol ester dehydrase-isomerase</fullName>
    </submittedName>
</protein>
<dbReference type="InterPro" id="IPR006683">
    <property type="entry name" value="Thioestr_dom"/>
</dbReference>
<evidence type="ECO:0000313" key="3">
    <source>
        <dbReference type="Proteomes" id="UP000267821"/>
    </source>
</evidence>